<dbReference type="InterPro" id="IPR007763">
    <property type="entry name" value="NDUFA12"/>
</dbReference>
<reference evidence="3" key="1">
    <citation type="journal article" date="2013" name="Genome Biol. Evol.">
        <title>Punctuated emergences of genetic and phenotypic innovations in eumetazoan, bilaterian, euteleostome, and hominidae ancestors.</title>
        <authorList>
            <person name="Wenger Y."/>
            <person name="Galliot B."/>
        </authorList>
    </citation>
    <scope>NUCLEOTIDE SEQUENCE</scope>
    <source>
        <tissue evidence="3">Whole animals</tissue>
    </source>
</reference>
<keyword evidence="2" id="KW-0813">Transport</keyword>
<keyword evidence="2" id="KW-0496">Mitochondrion</keyword>
<protein>
    <recommendedName>
        <fullName evidence="2">NADH dehydrogenase [ubiquinone] 1 alpha subcomplex subunit 12</fullName>
    </recommendedName>
</protein>
<sequence>IMNLIKHGKNMVDQLGGYKNVFYRFLRECTVRVGTHVGTDKFGNKYYENNSYFMGRNRFVEYPYKGRMEYDGTQIPPEWHAWMHYMTDDTPIINPPIVQKFARDHVTNMSGTKNAYIPYSTTKPKIEAWNPNPSRMACMDNFNFSKLKIIKL</sequence>
<comment type="subcellular location">
    <subcellularLocation>
        <location evidence="2">Mitochondrion inner membrane</location>
        <topology evidence="2">Peripheral membrane protein</topology>
        <orientation evidence="2">Matrix side</orientation>
    </subcellularLocation>
</comment>
<keyword evidence="2" id="KW-0249">Electron transport</keyword>
<comment type="subunit">
    <text evidence="2">Complex I is composed of 45 different subunits.</text>
</comment>
<gene>
    <name evidence="3" type="primary">NDUFA12</name>
</gene>
<dbReference type="GO" id="GO:0005743">
    <property type="term" value="C:mitochondrial inner membrane"/>
    <property type="evidence" value="ECO:0007669"/>
    <property type="project" value="UniProtKB-SubCell"/>
</dbReference>
<dbReference type="AlphaFoldDB" id="T2M3S9"/>
<keyword evidence="3" id="KW-0830">Ubiquinone</keyword>
<dbReference type="GO" id="GO:0006979">
    <property type="term" value="P:response to oxidative stress"/>
    <property type="evidence" value="ECO:0007669"/>
    <property type="project" value="TreeGrafter"/>
</dbReference>
<feature type="non-terminal residue" evidence="3">
    <location>
        <position position="1"/>
    </location>
</feature>
<proteinExistence type="evidence at transcript level"/>
<dbReference type="GO" id="GO:0045271">
    <property type="term" value="C:respiratory chain complex I"/>
    <property type="evidence" value="ECO:0007669"/>
    <property type="project" value="InterPro"/>
</dbReference>
<comment type="function">
    <text evidence="2">Accessory subunit of the mitochondrial membrane respiratory chain NADH dehydrogenase (Complex I), that is believed not to be involved in catalysis. Complex I functions in the transfer of electrons from NADH to the respiratory chain. The immediate electron acceptor for the enzyme is believed to be ubiquinone.</text>
</comment>
<evidence type="ECO:0000256" key="1">
    <source>
        <dbReference type="ARBA" id="ARBA00007355"/>
    </source>
</evidence>
<dbReference type="PANTHER" id="PTHR12910">
    <property type="entry name" value="NADH-UBIQUINONE OXIDOREDUCTASE SUBUNIT B17.2"/>
    <property type="match status" value="1"/>
</dbReference>
<comment type="similarity">
    <text evidence="1 2">Belongs to the complex I NDUFA12 subunit family.</text>
</comment>
<evidence type="ECO:0000256" key="2">
    <source>
        <dbReference type="RuleBase" id="RU363103"/>
    </source>
</evidence>
<accession>T2M3S9</accession>
<keyword evidence="2" id="KW-0472">Membrane</keyword>
<keyword evidence="2" id="KW-0679">Respiratory chain</keyword>
<dbReference type="Pfam" id="PF05071">
    <property type="entry name" value="NDUFA12"/>
    <property type="match status" value="1"/>
</dbReference>
<dbReference type="OrthoDB" id="274641at2759"/>
<dbReference type="PANTHER" id="PTHR12910:SF2">
    <property type="entry name" value="NADH DEHYDROGENASE [UBIQUINONE] 1 ALPHA SUBCOMPLEX SUBUNIT 12"/>
    <property type="match status" value="1"/>
</dbReference>
<dbReference type="EMBL" id="HAAD01000474">
    <property type="protein sequence ID" value="CDG66706.1"/>
    <property type="molecule type" value="mRNA"/>
</dbReference>
<keyword evidence="2" id="KW-0999">Mitochondrion inner membrane</keyword>
<evidence type="ECO:0000313" key="3">
    <source>
        <dbReference type="EMBL" id="CDG66706.1"/>
    </source>
</evidence>
<organism evidence="3">
    <name type="scientific">Hydra vulgaris</name>
    <name type="common">Hydra</name>
    <name type="synonym">Hydra attenuata</name>
    <dbReference type="NCBI Taxonomy" id="6087"/>
    <lineage>
        <taxon>Eukaryota</taxon>
        <taxon>Metazoa</taxon>
        <taxon>Cnidaria</taxon>
        <taxon>Hydrozoa</taxon>
        <taxon>Hydroidolina</taxon>
        <taxon>Anthoathecata</taxon>
        <taxon>Aplanulata</taxon>
        <taxon>Hydridae</taxon>
        <taxon>Hydra</taxon>
    </lineage>
</organism>
<name>T2M3S9_HYDVU</name>